<dbReference type="CDD" id="cd11386">
    <property type="entry name" value="MCP_signal"/>
    <property type="match status" value="1"/>
</dbReference>
<dbReference type="SUPFAM" id="SSF58104">
    <property type="entry name" value="Methyl-accepting chemotaxis protein (MCP) signaling domain"/>
    <property type="match status" value="1"/>
</dbReference>
<dbReference type="Pfam" id="PF00015">
    <property type="entry name" value="MCPsignal"/>
    <property type="match status" value="1"/>
</dbReference>
<reference evidence="7 8" key="1">
    <citation type="submission" date="2021-10" db="EMBL/GenBank/DDBJ databases">
        <title>Draft genome of Aestuariibacter halophilus JC2043.</title>
        <authorList>
            <person name="Emsley S.A."/>
            <person name="Pfannmuller K.M."/>
            <person name="Ushijima B."/>
            <person name="Saw J.H."/>
            <person name="Videau P."/>
        </authorList>
    </citation>
    <scope>NUCLEOTIDE SEQUENCE [LARGE SCALE GENOMIC DNA]</scope>
    <source>
        <strain evidence="7 8">JC2043</strain>
    </source>
</reference>
<evidence type="ECO:0000256" key="5">
    <source>
        <dbReference type="SAM" id="MobiDB-lite"/>
    </source>
</evidence>
<comment type="caution">
    <text evidence="7">The sequence shown here is derived from an EMBL/GenBank/DDBJ whole genome shotgun (WGS) entry which is preliminary data.</text>
</comment>
<dbReference type="PRINTS" id="PR00260">
    <property type="entry name" value="CHEMTRNSDUCR"/>
</dbReference>
<gene>
    <name evidence="7" type="ORF">LJ739_15565</name>
</gene>
<feature type="domain" description="Methyl-accepting transducer" evidence="6">
    <location>
        <begin position="244"/>
        <end position="480"/>
    </location>
</feature>
<evidence type="ECO:0000313" key="8">
    <source>
        <dbReference type="Proteomes" id="UP001520878"/>
    </source>
</evidence>
<organism evidence="7 8">
    <name type="scientific">Fluctibacter halophilus</name>
    <dbReference type="NCBI Taxonomy" id="226011"/>
    <lineage>
        <taxon>Bacteria</taxon>
        <taxon>Pseudomonadati</taxon>
        <taxon>Pseudomonadota</taxon>
        <taxon>Gammaproteobacteria</taxon>
        <taxon>Alteromonadales</taxon>
        <taxon>Alteromonadaceae</taxon>
        <taxon>Fluctibacter</taxon>
    </lineage>
</organism>
<sequence length="515" mass="56498">MSTGNEVTYSEHDILLSTTDLKSHITYSNDKFCEIAGFTLDEMRGKPHNLVRHKDMPKAAFENMWRTLKSGESWMGPVKNRCKNGDYYWVNAFVTPIRNNKGEIYEYQSVRTKPRPDVVERATTEYRKLNNGEKSHCSRSTFNVTSFVMAGLVVLAGVELLDALFHGINWANAFSFVATSILAGAFFQWRNRYLKVVEKAKKIYGNPLMTYLYSGHCDALGYIDLAIDMQQAKLKAVVGRVNDATKHVNANAQATSDSGQTVASLLEQQSGEVSQIATAMDQFSSTIQELADTVNQAAEASDKLEQHTVSGKQSVDSALRDINHLDGQLQSAAKELATLVEGNALIQNILDEINAIAEQTNLLALNAAIEAARAGEQGRGFAVVADEVRSLAARTQQSTEEITKRIDTLKQASERAQTAMEQGVELSKKSVSSATDSGESLSVIQEQVTVMADLNRTIAASIEEQSVVAEQVAKNVNLVKELSDTSGEHGKTSQTLNQSLREQVDQQSSLVAQFS</sequence>
<dbReference type="Gene3D" id="1.10.287.950">
    <property type="entry name" value="Methyl-accepting chemotaxis protein"/>
    <property type="match status" value="1"/>
</dbReference>
<protein>
    <submittedName>
        <fullName evidence="7">Methyl-accepting chemotaxis protein</fullName>
    </submittedName>
</protein>
<dbReference type="RefSeq" id="WP_229161999.1">
    <property type="nucleotide sequence ID" value="NZ_JAJEWP010000005.1"/>
</dbReference>
<dbReference type="SMART" id="SM00283">
    <property type="entry name" value="MA"/>
    <property type="match status" value="1"/>
</dbReference>
<evidence type="ECO:0000256" key="4">
    <source>
        <dbReference type="PROSITE-ProRule" id="PRU00284"/>
    </source>
</evidence>
<feature type="compositionally biased region" description="Polar residues" evidence="5">
    <location>
        <begin position="492"/>
        <end position="515"/>
    </location>
</feature>
<dbReference type="PANTHER" id="PTHR32089">
    <property type="entry name" value="METHYL-ACCEPTING CHEMOTAXIS PROTEIN MCPB"/>
    <property type="match status" value="1"/>
</dbReference>
<dbReference type="Pfam" id="PF08447">
    <property type="entry name" value="PAS_3"/>
    <property type="match status" value="1"/>
</dbReference>
<dbReference type="EMBL" id="JAJEWP010000005">
    <property type="protein sequence ID" value="MCC2617670.1"/>
    <property type="molecule type" value="Genomic_DNA"/>
</dbReference>
<dbReference type="InterPro" id="IPR013655">
    <property type="entry name" value="PAS_fold_3"/>
</dbReference>
<keyword evidence="8" id="KW-1185">Reference proteome</keyword>
<dbReference type="PANTHER" id="PTHR32089:SF112">
    <property type="entry name" value="LYSOZYME-LIKE PROTEIN-RELATED"/>
    <property type="match status" value="1"/>
</dbReference>
<feature type="region of interest" description="Disordered" evidence="5">
    <location>
        <begin position="483"/>
        <end position="515"/>
    </location>
</feature>
<accession>A0ABS8GCU7</accession>
<evidence type="ECO:0000256" key="1">
    <source>
        <dbReference type="ARBA" id="ARBA00004370"/>
    </source>
</evidence>
<comment type="similarity">
    <text evidence="3">Belongs to the methyl-accepting chemotaxis (MCP) protein family.</text>
</comment>
<dbReference type="InterPro" id="IPR035965">
    <property type="entry name" value="PAS-like_dom_sf"/>
</dbReference>
<comment type="subcellular location">
    <subcellularLocation>
        <location evidence="1">Membrane</location>
    </subcellularLocation>
</comment>
<dbReference type="NCBIfam" id="TIGR00229">
    <property type="entry name" value="sensory_box"/>
    <property type="match status" value="1"/>
</dbReference>
<keyword evidence="2 4" id="KW-0807">Transducer</keyword>
<dbReference type="InterPro" id="IPR000014">
    <property type="entry name" value="PAS"/>
</dbReference>
<evidence type="ECO:0000256" key="2">
    <source>
        <dbReference type="ARBA" id="ARBA00023224"/>
    </source>
</evidence>
<dbReference type="InterPro" id="IPR004090">
    <property type="entry name" value="Chemotax_Me-accpt_rcpt"/>
</dbReference>
<dbReference type="SUPFAM" id="SSF55785">
    <property type="entry name" value="PYP-like sensor domain (PAS domain)"/>
    <property type="match status" value="1"/>
</dbReference>
<dbReference type="CDD" id="cd00130">
    <property type="entry name" value="PAS"/>
    <property type="match status" value="1"/>
</dbReference>
<dbReference type="InterPro" id="IPR004089">
    <property type="entry name" value="MCPsignal_dom"/>
</dbReference>
<dbReference type="Gene3D" id="3.30.450.20">
    <property type="entry name" value="PAS domain"/>
    <property type="match status" value="1"/>
</dbReference>
<dbReference type="Proteomes" id="UP001520878">
    <property type="component" value="Unassembled WGS sequence"/>
</dbReference>
<proteinExistence type="inferred from homology"/>
<name>A0ABS8GCU7_9ALTE</name>
<dbReference type="PROSITE" id="PS50111">
    <property type="entry name" value="CHEMOTAXIS_TRANSDUC_2"/>
    <property type="match status" value="1"/>
</dbReference>
<evidence type="ECO:0000256" key="3">
    <source>
        <dbReference type="ARBA" id="ARBA00029447"/>
    </source>
</evidence>
<evidence type="ECO:0000313" key="7">
    <source>
        <dbReference type="EMBL" id="MCC2617670.1"/>
    </source>
</evidence>
<evidence type="ECO:0000259" key="6">
    <source>
        <dbReference type="PROSITE" id="PS50111"/>
    </source>
</evidence>